<name>I7GMI6_MACFA</name>
<reference evidence="1" key="1">
    <citation type="journal article" date="2007" name="PLoS Biol.">
        <title>Rate of evolution in brain-expressed genes in humans and other primates.</title>
        <authorList>
            <person name="Wang H.-Y."/>
            <person name="Chien H.-C."/>
            <person name="Osada N."/>
            <person name="Hashimoto K."/>
            <person name="Sugano S."/>
            <person name="Gojobori T."/>
            <person name="Chou C.-K."/>
            <person name="Tsai S.-F."/>
            <person name="Wu C.-I."/>
            <person name="Shen C.-K.J."/>
        </authorList>
    </citation>
    <scope>NUCLEOTIDE SEQUENCE</scope>
</reference>
<dbReference type="EMBL" id="AB173402">
    <property type="protein sequence ID" value="BAE90464.1"/>
    <property type="molecule type" value="mRNA"/>
</dbReference>
<evidence type="ECO:0000313" key="1">
    <source>
        <dbReference type="EMBL" id="BAE90464.1"/>
    </source>
</evidence>
<protein>
    <submittedName>
        <fullName evidence="1">Macaca fascicularis brain cDNA clone: QflA-22395, similar to human chromosome 1 open reading frame 16 (C1orf16), transcriptvariant 3, mRNA, RefSeq: NM_014837.3</fullName>
    </submittedName>
</protein>
<dbReference type="AlphaFoldDB" id="I7GMI6"/>
<accession>I7GMI6</accession>
<proteinExistence type="evidence at transcript level"/>
<organism evidence="1">
    <name type="scientific">Macaca fascicularis</name>
    <name type="common">Crab-eating macaque</name>
    <name type="synonym">Cynomolgus monkey</name>
    <dbReference type="NCBI Taxonomy" id="9541"/>
    <lineage>
        <taxon>Eukaryota</taxon>
        <taxon>Metazoa</taxon>
        <taxon>Chordata</taxon>
        <taxon>Craniata</taxon>
        <taxon>Vertebrata</taxon>
        <taxon>Euteleostomi</taxon>
        <taxon>Mammalia</taxon>
        <taxon>Eutheria</taxon>
        <taxon>Euarchontoglires</taxon>
        <taxon>Primates</taxon>
        <taxon>Haplorrhini</taxon>
        <taxon>Catarrhini</taxon>
        <taxon>Cercopithecidae</taxon>
        <taxon>Cercopithecinae</taxon>
        <taxon>Macaca</taxon>
    </lineage>
</organism>
<sequence length="94" mass="10335">MLGLQDWPTQSPAGGSPLFCFLLSRGCKYSTSPLSVHEMFAVQQKEKSIRNSPSPRGLPEGEREELLFISLSYLVSPPLTFSIVHVPSHMGSES</sequence>